<dbReference type="SMART" id="SM00862">
    <property type="entry name" value="Trans_reg_C"/>
    <property type="match status" value="1"/>
</dbReference>
<evidence type="ECO:0000259" key="11">
    <source>
        <dbReference type="PROSITE" id="PS51755"/>
    </source>
</evidence>
<dbReference type="InterPro" id="IPR039420">
    <property type="entry name" value="WalR-like"/>
</dbReference>
<evidence type="ECO:0000256" key="7">
    <source>
        <dbReference type="ARBA" id="ARBA00023163"/>
    </source>
</evidence>
<evidence type="ECO:0000256" key="2">
    <source>
        <dbReference type="ARBA" id="ARBA00022490"/>
    </source>
</evidence>
<accession>A0A6N8TB19</accession>
<dbReference type="GO" id="GO:0045893">
    <property type="term" value="P:positive regulation of DNA-templated transcription"/>
    <property type="evidence" value="ECO:0007669"/>
    <property type="project" value="UniProtKB-ARBA"/>
</dbReference>
<evidence type="ECO:0000256" key="9">
    <source>
        <dbReference type="PROSITE-ProRule" id="PRU01091"/>
    </source>
</evidence>
<keyword evidence="7" id="KW-0804">Transcription</keyword>
<dbReference type="Pfam" id="PF00072">
    <property type="entry name" value="Response_reg"/>
    <property type="match status" value="1"/>
</dbReference>
<keyword evidence="4" id="KW-0902">Two-component regulatory system</keyword>
<dbReference type="SMART" id="SM00448">
    <property type="entry name" value="REC"/>
    <property type="match status" value="1"/>
</dbReference>
<protein>
    <submittedName>
        <fullName evidence="12">Response regulator</fullName>
    </submittedName>
</protein>
<dbReference type="InterPro" id="IPR001789">
    <property type="entry name" value="Sig_transdc_resp-reg_receiver"/>
</dbReference>
<keyword evidence="3 8" id="KW-0597">Phosphoprotein</keyword>
<feature type="DNA-binding region" description="OmpR/PhoB-type" evidence="9">
    <location>
        <begin position="128"/>
        <end position="227"/>
    </location>
</feature>
<dbReference type="InterPro" id="IPR036388">
    <property type="entry name" value="WH-like_DNA-bd_sf"/>
</dbReference>
<reference evidence="12 13" key="1">
    <citation type="submission" date="2019-12" db="EMBL/GenBank/DDBJ databases">
        <title>Shinella granuli gen. nov., sp. nov., and proposal of the reclassification of Zoogloea ramigera ATCC 19623 as Shinella zoogloeoides sp. nov.</title>
        <authorList>
            <person name="Gao J."/>
        </authorList>
    </citation>
    <scope>NUCLEOTIDE SEQUENCE [LARGE SCALE GENOMIC DNA]</scope>
    <source>
        <strain evidence="12 13">DSM 287</strain>
    </source>
</reference>
<dbReference type="GO" id="GO:0000987">
    <property type="term" value="F:cis-regulatory region sequence-specific DNA binding"/>
    <property type="evidence" value="ECO:0007669"/>
    <property type="project" value="UniProtKB-ARBA"/>
</dbReference>
<dbReference type="Pfam" id="PF00486">
    <property type="entry name" value="Trans_reg_C"/>
    <property type="match status" value="1"/>
</dbReference>
<evidence type="ECO:0000313" key="12">
    <source>
        <dbReference type="EMBL" id="MXO00427.1"/>
    </source>
</evidence>
<dbReference type="GO" id="GO:0000156">
    <property type="term" value="F:phosphorelay response regulator activity"/>
    <property type="evidence" value="ECO:0007669"/>
    <property type="project" value="TreeGrafter"/>
</dbReference>
<dbReference type="Gene3D" id="6.10.250.690">
    <property type="match status" value="1"/>
</dbReference>
<proteinExistence type="predicted"/>
<dbReference type="InterPro" id="IPR011006">
    <property type="entry name" value="CheY-like_superfamily"/>
</dbReference>
<dbReference type="InterPro" id="IPR001867">
    <property type="entry name" value="OmpR/PhoB-type_DNA-bd"/>
</dbReference>
<dbReference type="GO" id="GO:0042802">
    <property type="term" value="F:identical protein binding"/>
    <property type="evidence" value="ECO:0007669"/>
    <property type="project" value="UniProtKB-ARBA"/>
</dbReference>
<dbReference type="AlphaFoldDB" id="A0A6N8TB19"/>
<dbReference type="CDD" id="cd00383">
    <property type="entry name" value="trans_reg_C"/>
    <property type="match status" value="1"/>
</dbReference>
<dbReference type="OrthoDB" id="9802426at2"/>
<evidence type="ECO:0000256" key="5">
    <source>
        <dbReference type="ARBA" id="ARBA00023015"/>
    </source>
</evidence>
<comment type="subcellular location">
    <subcellularLocation>
        <location evidence="1">Cytoplasm</location>
    </subcellularLocation>
</comment>
<evidence type="ECO:0000256" key="1">
    <source>
        <dbReference type="ARBA" id="ARBA00004496"/>
    </source>
</evidence>
<dbReference type="GO" id="GO:0005829">
    <property type="term" value="C:cytosol"/>
    <property type="evidence" value="ECO:0007669"/>
    <property type="project" value="TreeGrafter"/>
</dbReference>
<organism evidence="12 13">
    <name type="scientific">Shinella zoogloeoides</name>
    <name type="common">Crabtreella saccharophila</name>
    <dbReference type="NCBI Taxonomy" id="352475"/>
    <lineage>
        <taxon>Bacteria</taxon>
        <taxon>Pseudomonadati</taxon>
        <taxon>Pseudomonadota</taxon>
        <taxon>Alphaproteobacteria</taxon>
        <taxon>Hyphomicrobiales</taxon>
        <taxon>Rhizobiaceae</taxon>
        <taxon>Shinella</taxon>
    </lineage>
</organism>
<dbReference type="PROSITE" id="PS51755">
    <property type="entry name" value="OMPR_PHOB"/>
    <property type="match status" value="1"/>
</dbReference>
<feature type="modified residue" description="4-aspartylphosphate" evidence="8">
    <location>
        <position position="54"/>
    </location>
</feature>
<gene>
    <name evidence="12" type="ORF">GR156_08950</name>
</gene>
<name>A0A6N8TB19_SHIZO</name>
<dbReference type="Proteomes" id="UP000440304">
    <property type="component" value="Unassembled WGS sequence"/>
</dbReference>
<dbReference type="Gene3D" id="3.40.50.2300">
    <property type="match status" value="1"/>
</dbReference>
<evidence type="ECO:0000313" key="13">
    <source>
        <dbReference type="Proteomes" id="UP000440304"/>
    </source>
</evidence>
<evidence type="ECO:0000259" key="10">
    <source>
        <dbReference type="PROSITE" id="PS50110"/>
    </source>
</evidence>
<evidence type="ECO:0000256" key="8">
    <source>
        <dbReference type="PROSITE-ProRule" id="PRU00169"/>
    </source>
</evidence>
<dbReference type="EMBL" id="WUML01000005">
    <property type="protein sequence ID" value="MXO00427.1"/>
    <property type="molecule type" value="Genomic_DNA"/>
</dbReference>
<evidence type="ECO:0000256" key="6">
    <source>
        <dbReference type="ARBA" id="ARBA00023125"/>
    </source>
</evidence>
<feature type="domain" description="OmpR/PhoB-type" evidence="11">
    <location>
        <begin position="128"/>
        <end position="227"/>
    </location>
</feature>
<dbReference type="PROSITE" id="PS50110">
    <property type="entry name" value="RESPONSE_REGULATORY"/>
    <property type="match status" value="1"/>
</dbReference>
<keyword evidence="6 9" id="KW-0238">DNA-binding</keyword>
<feature type="domain" description="Response regulatory" evidence="10">
    <location>
        <begin position="5"/>
        <end position="118"/>
    </location>
</feature>
<keyword evidence="5" id="KW-0805">Transcription regulation</keyword>
<dbReference type="PANTHER" id="PTHR48111:SF50">
    <property type="entry name" value="KDP OPERON TRANSCRIPTIONAL REGULATORY PROTEIN KDPE"/>
    <property type="match status" value="1"/>
</dbReference>
<dbReference type="RefSeq" id="WP_160785819.1">
    <property type="nucleotide sequence ID" value="NZ_CP086611.1"/>
</dbReference>
<evidence type="ECO:0000256" key="3">
    <source>
        <dbReference type="ARBA" id="ARBA00022553"/>
    </source>
</evidence>
<sequence>MTSERILVVDDEPQIQRFLKPALKAAGYDVVEAATGGEALKAVATAAPDLVILDLGLPDMDGKEVVASLRGWTTIPIIILSARERESEKIAALDLGADDYIEKPFGIGELTARIRTALRHRERAAAPPATLSTDGLIIDTVRRLVLREEEPVRLTPKEYDLLTLLARHAGRVVTHKTLLTSVWGPAHGEDLHYLRVFIGQLRQKIERDPTHPTIVRTEPGVGYRLVVDQEA</sequence>
<dbReference type="SUPFAM" id="SSF52172">
    <property type="entry name" value="CheY-like"/>
    <property type="match status" value="1"/>
</dbReference>
<evidence type="ECO:0000256" key="4">
    <source>
        <dbReference type="ARBA" id="ARBA00023012"/>
    </source>
</evidence>
<dbReference type="Gene3D" id="1.10.10.10">
    <property type="entry name" value="Winged helix-like DNA-binding domain superfamily/Winged helix DNA-binding domain"/>
    <property type="match status" value="1"/>
</dbReference>
<dbReference type="CDD" id="cd17620">
    <property type="entry name" value="REC_OmpR_KdpE-like"/>
    <property type="match status" value="1"/>
</dbReference>
<dbReference type="FunFam" id="3.40.50.2300:FF:000021">
    <property type="entry name" value="Two-component system response regulator KdpE"/>
    <property type="match status" value="1"/>
</dbReference>
<dbReference type="GO" id="GO:0032993">
    <property type="term" value="C:protein-DNA complex"/>
    <property type="evidence" value="ECO:0007669"/>
    <property type="project" value="TreeGrafter"/>
</dbReference>
<keyword evidence="2" id="KW-0963">Cytoplasm</keyword>
<dbReference type="PANTHER" id="PTHR48111">
    <property type="entry name" value="REGULATOR OF RPOS"/>
    <property type="match status" value="1"/>
</dbReference>
<comment type="caution">
    <text evidence="12">The sequence shown here is derived from an EMBL/GenBank/DDBJ whole genome shotgun (WGS) entry which is preliminary data.</text>
</comment>